<sequence length="201" mass="23159">MPFNATDRTLGQKSIWQVYRKLCWEAELFNEVPDYITTSIEYQSSLYAHDSKIYCSINCASTSLSLVDWLFHTLSECEESKNIALKSFTDSNLSNDKDFLFDLRKKYPVINLSHQICNANKHYYLRKNSIDENVRVMVGDIIELNEDGSQNIRPAINVSQTSNSVVQYNCPINEFILDLVNFWGVTLDSLKIPDKNIFFSG</sequence>
<comment type="caution">
    <text evidence="1">The sequence shown here is derived from an EMBL/GenBank/DDBJ whole genome shotgun (WGS) entry which is preliminary data.</text>
</comment>
<accession>A0A318DBA2</accession>
<organism evidence="1 2">
    <name type="scientific">Kangiella spongicola</name>
    <dbReference type="NCBI Taxonomy" id="796379"/>
    <lineage>
        <taxon>Bacteria</taxon>
        <taxon>Pseudomonadati</taxon>
        <taxon>Pseudomonadota</taxon>
        <taxon>Gammaproteobacteria</taxon>
        <taxon>Kangiellales</taxon>
        <taxon>Kangiellaceae</taxon>
        <taxon>Kangiella</taxon>
    </lineage>
</organism>
<dbReference type="AlphaFoldDB" id="A0A318DBA2"/>
<keyword evidence="2" id="KW-1185">Reference proteome</keyword>
<evidence type="ECO:0000313" key="1">
    <source>
        <dbReference type="EMBL" id="PXF64227.1"/>
    </source>
</evidence>
<dbReference type="OrthoDB" id="7064723at2"/>
<proteinExistence type="predicted"/>
<reference evidence="1 2" key="1">
    <citation type="submission" date="2018-05" db="EMBL/GenBank/DDBJ databases">
        <title>Kangiella spongicola genome sequence.</title>
        <authorList>
            <person name="Maclea K.S."/>
            <person name="Goen A.E."/>
            <person name="Kelley C."/>
            <person name="Underriner A."/>
            <person name="Silverwood T."/>
            <person name="Trachtenberg A.M."/>
        </authorList>
    </citation>
    <scope>NUCLEOTIDE SEQUENCE [LARGE SCALE GENOMIC DNA]</scope>
    <source>
        <strain evidence="1 2">ATCC BAA-2076</strain>
    </source>
</reference>
<dbReference type="Proteomes" id="UP000247689">
    <property type="component" value="Unassembled WGS sequence"/>
</dbReference>
<gene>
    <name evidence="1" type="ORF">DL796_03575</name>
</gene>
<dbReference type="RefSeq" id="WP_110200037.1">
    <property type="nucleotide sequence ID" value="NZ_QICH01000001.1"/>
</dbReference>
<dbReference type="EMBL" id="QICH01000001">
    <property type="protein sequence ID" value="PXF64227.1"/>
    <property type="molecule type" value="Genomic_DNA"/>
</dbReference>
<protein>
    <submittedName>
        <fullName evidence="1">Uncharacterized protein</fullName>
    </submittedName>
</protein>
<evidence type="ECO:0000313" key="2">
    <source>
        <dbReference type="Proteomes" id="UP000247689"/>
    </source>
</evidence>
<name>A0A318DBA2_9GAMM</name>